<dbReference type="InterPro" id="IPR011009">
    <property type="entry name" value="Kinase-like_dom_sf"/>
</dbReference>
<accession>A0A833R158</accession>
<dbReference type="Proteomes" id="UP000623129">
    <property type="component" value="Unassembled WGS sequence"/>
</dbReference>
<keyword evidence="4" id="KW-0067">ATP-binding</keyword>
<dbReference type="SUPFAM" id="SSF56112">
    <property type="entry name" value="Protein kinase-like (PK-like)"/>
    <property type="match status" value="1"/>
</dbReference>
<evidence type="ECO:0000256" key="2">
    <source>
        <dbReference type="ARBA" id="ARBA00022741"/>
    </source>
</evidence>
<evidence type="ECO:0000313" key="6">
    <source>
        <dbReference type="Proteomes" id="UP000623129"/>
    </source>
</evidence>
<keyword evidence="2" id="KW-0547">Nucleotide-binding</keyword>
<evidence type="ECO:0000256" key="1">
    <source>
        <dbReference type="ARBA" id="ARBA00022679"/>
    </source>
</evidence>
<dbReference type="EMBL" id="SWLB01000012">
    <property type="protein sequence ID" value="KAF3331336.1"/>
    <property type="molecule type" value="Genomic_DNA"/>
</dbReference>
<name>A0A833R158_9POAL</name>
<evidence type="ECO:0000313" key="5">
    <source>
        <dbReference type="EMBL" id="KAF3331336.1"/>
    </source>
</evidence>
<keyword evidence="3 5" id="KW-0418">Kinase</keyword>
<comment type="caution">
    <text evidence="5">The sequence shown here is derived from an EMBL/GenBank/DDBJ whole genome shotgun (WGS) entry which is preliminary data.</text>
</comment>
<dbReference type="GO" id="GO:0016301">
    <property type="term" value="F:kinase activity"/>
    <property type="evidence" value="ECO:0007669"/>
    <property type="project" value="UniProtKB-KW"/>
</dbReference>
<proteinExistence type="predicted"/>
<evidence type="ECO:0000256" key="3">
    <source>
        <dbReference type="ARBA" id="ARBA00022777"/>
    </source>
</evidence>
<evidence type="ECO:0000256" key="4">
    <source>
        <dbReference type="ARBA" id="ARBA00022840"/>
    </source>
</evidence>
<dbReference type="InterPro" id="IPR052059">
    <property type="entry name" value="CR_Ser/Thr_kinase"/>
</dbReference>
<keyword evidence="6" id="KW-1185">Reference proteome</keyword>
<dbReference type="AlphaFoldDB" id="A0A833R158"/>
<gene>
    <name evidence="5" type="ORF">FCM35_KLT02742</name>
</gene>
<organism evidence="5 6">
    <name type="scientific">Carex littledalei</name>
    <dbReference type="NCBI Taxonomy" id="544730"/>
    <lineage>
        <taxon>Eukaryota</taxon>
        <taxon>Viridiplantae</taxon>
        <taxon>Streptophyta</taxon>
        <taxon>Embryophyta</taxon>
        <taxon>Tracheophyta</taxon>
        <taxon>Spermatophyta</taxon>
        <taxon>Magnoliopsida</taxon>
        <taxon>Liliopsida</taxon>
        <taxon>Poales</taxon>
        <taxon>Cyperaceae</taxon>
        <taxon>Cyperoideae</taxon>
        <taxon>Cariceae</taxon>
        <taxon>Carex</taxon>
        <taxon>Carex subgen. Euthyceras</taxon>
    </lineage>
</organism>
<dbReference type="Gene3D" id="3.30.200.20">
    <property type="entry name" value="Phosphorylase Kinase, domain 1"/>
    <property type="match status" value="1"/>
</dbReference>
<protein>
    <submittedName>
        <fullName evidence="5">Cysteine-rich receptor-like protein kinase 10</fullName>
    </submittedName>
</protein>
<dbReference type="OrthoDB" id="70874at2759"/>
<dbReference type="PANTHER" id="PTHR47973">
    <property type="entry name" value="CYSTEINE-RICH RECEPTOR-LIKE PROTEIN KINASE 3"/>
    <property type="match status" value="1"/>
</dbReference>
<keyword evidence="5" id="KW-0675">Receptor</keyword>
<dbReference type="GO" id="GO:0005524">
    <property type="term" value="F:ATP binding"/>
    <property type="evidence" value="ECO:0007669"/>
    <property type="project" value="UniProtKB-KW"/>
</dbReference>
<keyword evidence="1" id="KW-0808">Transferase</keyword>
<reference evidence="5" key="1">
    <citation type="submission" date="2020-01" db="EMBL/GenBank/DDBJ databases">
        <title>Genome sequence of Kobresia littledalei, the first chromosome-level genome in the family Cyperaceae.</title>
        <authorList>
            <person name="Qu G."/>
        </authorList>
    </citation>
    <scope>NUCLEOTIDE SEQUENCE</scope>
    <source>
        <strain evidence="5">C.B.Clarke</strain>
        <tissue evidence="5">Leaf</tissue>
    </source>
</reference>
<sequence>MLPRFPLSLRSQFSPYQDFRLPPAPSYRKVDKEDLKAIALKEYKILRYETLVAATKKLNLKNKLSKGGFGPVFRGQLLDGREVAVKKLGPHRSYFPVSLAKAACWAWASCLPESDRKLLSQFLPRGIGSIQAVQSLLKGENLHFRNQFTKWQVILNIIYYFVHVVVFSLNLS</sequence>